<keyword evidence="3" id="KW-1185">Reference proteome</keyword>
<sequence length="156" mass="17354">MVDTVRALIEESGPIAFQNASGLSIGDFLILLTFYLDSTFVSFKDSAVLYLIKFTLPSDAHTPKRIDNSVSKDTFPERTIITRNVTDIWPHTGENRRRDHSILSAPMLGEDNANQHAGRASQTGTNFVREGSKPNFTVQSHHPSLYRNKTSNSASM</sequence>
<comment type="caution">
    <text evidence="2">The sequence shown here is derived from an EMBL/GenBank/DDBJ whole genome shotgun (WGS) entry which is preliminary data.</text>
</comment>
<accession>A0A9J6G8Y8</accession>
<dbReference type="Proteomes" id="UP000821853">
    <property type="component" value="Chromosome 3"/>
</dbReference>
<evidence type="ECO:0000313" key="3">
    <source>
        <dbReference type="Proteomes" id="UP000821853"/>
    </source>
</evidence>
<evidence type="ECO:0000313" key="2">
    <source>
        <dbReference type="EMBL" id="KAH9371930.1"/>
    </source>
</evidence>
<gene>
    <name evidence="2" type="ORF">HPB48_016986</name>
</gene>
<dbReference type="EMBL" id="JABSTR010000005">
    <property type="protein sequence ID" value="KAH9371930.1"/>
    <property type="molecule type" value="Genomic_DNA"/>
</dbReference>
<dbReference type="AlphaFoldDB" id="A0A9J6G8Y8"/>
<protein>
    <submittedName>
        <fullName evidence="2">Uncharacterized protein</fullName>
    </submittedName>
</protein>
<proteinExistence type="predicted"/>
<reference evidence="2 3" key="1">
    <citation type="journal article" date="2020" name="Cell">
        <title>Large-Scale Comparative Analyses of Tick Genomes Elucidate Their Genetic Diversity and Vector Capacities.</title>
        <authorList>
            <consortium name="Tick Genome and Microbiome Consortium (TIGMIC)"/>
            <person name="Jia N."/>
            <person name="Wang J."/>
            <person name="Shi W."/>
            <person name="Du L."/>
            <person name="Sun Y."/>
            <person name="Zhan W."/>
            <person name="Jiang J.F."/>
            <person name="Wang Q."/>
            <person name="Zhang B."/>
            <person name="Ji P."/>
            <person name="Bell-Sakyi L."/>
            <person name="Cui X.M."/>
            <person name="Yuan T.T."/>
            <person name="Jiang B.G."/>
            <person name="Yang W.F."/>
            <person name="Lam T.T."/>
            <person name="Chang Q.C."/>
            <person name="Ding S.J."/>
            <person name="Wang X.J."/>
            <person name="Zhu J.G."/>
            <person name="Ruan X.D."/>
            <person name="Zhao L."/>
            <person name="Wei J.T."/>
            <person name="Ye R.Z."/>
            <person name="Que T.C."/>
            <person name="Du C.H."/>
            <person name="Zhou Y.H."/>
            <person name="Cheng J.X."/>
            <person name="Dai P.F."/>
            <person name="Guo W.B."/>
            <person name="Han X.H."/>
            <person name="Huang E.J."/>
            <person name="Li L.F."/>
            <person name="Wei W."/>
            <person name="Gao Y.C."/>
            <person name="Liu J.Z."/>
            <person name="Shao H.Z."/>
            <person name="Wang X."/>
            <person name="Wang C.C."/>
            <person name="Yang T.C."/>
            <person name="Huo Q.B."/>
            <person name="Li W."/>
            <person name="Chen H.Y."/>
            <person name="Chen S.E."/>
            <person name="Zhou L.G."/>
            <person name="Ni X.B."/>
            <person name="Tian J.H."/>
            <person name="Sheng Y."/>
            <person name="Liu T."/>
            <person name="Pan Y.S."/>
            <person name="Xia L.Y."/>
            <person name="Li J."/>
            <person name="Zhao F."/>
            <person name="Cao W.C."/>
        </authorList>
    </citation>
    <scope>NUCLEOTIDE SEQUENCE [LARGE SCALE GENOMIC DNA]</scope>
    <source>
        <strain evidence="2">HaeL-2018</strain>
    </source>
</reference>
<feature type="region of interest" description="Disordered" evidence="1">
    <location>
        <begin position="111"/>
        <end position="156"/>
    </location>
</feature>
<name>A0A9J6G8Y8_HAELO</name>
<feature type="compositionally biased region" description="Polar residues" evidence="1">
    <location>
        <begin position="134"/>
        <end position="156"/>
    </location>
</feature>
<dbReference type="VEuPathDB" id="VectorBase:HLOH_046236"/>
<feature type="compositionally biased region" description="Polar residues" evidence="1">
    <location>
        <begin position="112"/>
        <end position="126"/>
    </location>
</feature>
<organism evidence="2 3">
    <name type="scientific">Haemaphysalis longicornis</name>
    <name type="common">Bush tick</name>
    <dbReference type="NCBI Taxonomy" id="44386"/>
    <lineage>
        <taxon>Eukaryota</taxon>
        <taxon>Metazoa</taxon>
        <taxon>Ecdysozoa</taxon>
        <taxon>Arthropoda</taxon>
        <taxon>Chelicerata</taxon>
        <taxon>Arachnida</taxon>
        <taxon>Acari</taxon>
        <taxon>Parasitiformes</taxon>
        <taxon>Ixodida</taxon>
        <taxon>Ixodoidea</taxon>
        <taxon>Ixodidae</taxon>
        <taxon>Haemaphysalinae</taxon>
        <taxon>Haemaphysalis</taxon>
    </lineage>
</organism>
<evidence type="ECO:0000256" key="1">
    <source>
        <dbReference type="SAM" id="MobiDB-lite"/>
    </source>
</evidence>